<reference evidence="9" key="1">
    <citation type="submission" date="2010-03" db="EMBL/GenBank/DDBJ databases">
        <title>The genome sequence of Synergistetes sp. SGP1.</title>
        <authorList>
            <consortium name="metaHIT consortium -- http://www.metahit.eu/"/>
            <person name="Pajon A."/>
            <person name="Turner K."/>
            <person name="Parkhill J."/>
            <person name="Wade W."/>
            <person name="Vartoukian S."/>
        </authorList>
    </citation>
    <scope>NUCLEOTIDE SEQUENCE [LARGE SCALE GENOMIC DNA]</scope>
    <source>
        <strain evidence="9">SGP1</strain>
    </source>
</reference>
<dbReference type="EMBL" id="FP929056">
    <property type="protein sequence ID" value="CBL28249.1"/>
    <property type="molecule type" value="Genomic_DNA"/>
</dbReference>
<comment type="similarity">
    <text evidence="2">Belongs to the peptidase T1B family. HslV subfamily.</text>
</comment>
<evidence type="ECO:0000256" key="2">
    <source>
        <dbReference type="ARBA" id="ARBA00006053"/>
    </source>
</evidence>
<protein>
    <submittedName>
        <fullName evidence="8">ATP-dependent protease HslVU (ClpYQ), peptidase subunit</fullName>
        <ecNumber evidence="8">3.4.25.-</ecNumber>
    </submittedName>
</protein>
<keyword evidence="6 8" id="KW-0378">Hydrolase</keyword>
<dbReference type="GO" id="GO:0009376">
    <property type="term" value="C:HslUV protease complex"/>
    <property type="evidence" value="ECO:0007669"/>
    <property type="project" value="InterPro"/>
</dbReference>
<keyword evidence="7" id="KW-0915">Sodium</keyword>
<dbReference type="PANTHER" id="PTHR32194:SF0">
    <property type="entry name" value="ATP-DEPENDENT PROTEASE SUBUNIT HSLV"/>
    <property type="match status" value="1"/>
</dbReference>
<dbReference type="AlphaFoldDB" id="A0AB94IWX8"/>
<proteinExistence type="inferred from homology"/>
<dbReference type="GO" id="GO:0051603">
    <property type="term" value="P:proteolysis involved in protein catabolic process"/>
    <property type="evidence" value="ECO:0007669"/>
    <property type="project" value="InterPro"/>
</dbReference>
<comment type="subcellular location">
    <subcellularLocation>
        <location evidence="1">Cytoplasm</location>
    </subcellularLocation>
</comment>
<evidence type="ECO:0000256" key="1">
    <source>
        <dbReference type="ARBA" id="ARBA00004496"/>
    </source>
</evidence>
<keyword evidence="5" id="KW-0479">Metal-binding</keyword>
<dbReference type="GO" id="GO:0046872">
    <property type="term" value="F:metal ion binding"/>
    <property type="evidence" value="ECO:0007669"/>
    <property type="project" value="UniProtKB-KW"/>
</dbReference>
<dbReference type="InterPro" id="IPR001353">
    <property type="entry name" value="Proteasome_sua/b"/>
</dbReference>
<dbReference type="InterPro" id="IPR029055">
    <property type="entry name" value="Ntn_hydrolases_N"/>
</dbReference>
<dbReference type="KEGG" id="sbr:SY1_10170"/>
<dbReference type="PROSITE" id="PS51476">
    <property type="entry name" value="PROTEASOME_BETA_2"/>
    <property type="match status" value="1"/>
</dbReference>
<keyword evidence="4 8" id="KW-0645">Protease</keyword>
<keyword evidence="3" id="KW-0963">Cytoplasm</keyword>
<dbReference type="Proteomes" id="UP000008957">
    <property type="component" value="Chromosome"/>
</dbReference>
<dbReference type="PANTHER" id="PTHR32194">
    <property type="entry name" value="METALLOPROTEASE TLDD"/>
    <property type="match status" value="1"/>
</dbReference>
<dbReference type="EC" id="3.4.25.-" evidence="8"/>
<evidence type="ECO:0000256" key="5">
    <source>
        <dbReference type="ARBA" id="ARBA00022723"/>
    </source>
</evidence>
<reference evidence="8 9" key="2">
    <citation type="submission" date="2010-03" db="EMBL/GenBank/DDBJ databases">
        <authorList>
            <person name="Pajon A."/>
        </authorList>
    </citation>
    <scope>NUCLEOTIDE SEQUENCE [LARGE SCALE GENOMIC DNA]</scope>
    <source>
        <strain evidence="8 9">SGP1</strain>
    </source>
</reference>
<dbReference type="GO" id="GO:0005839">
    <property type="term" value="C:proteasome core complex"/>
    <property type="evidence" value="ECO:0007669"/>
    <property type="project" value="InterPro"/>
</dbReference>
<evidence type="ECO:0000256" key="4">
    <source>
        <dbReference type="ARBA" id="ARBA00022670"/>
    </source>
</evidence>
<organism evidence="8 9">
    <name type="scientific">Fretibacterium fastidiosum</name>
    <dbReference type="NCBI Taxonomy" id="651822"/>
    <lineage>
        <taxon>Bacteria</taxon>
        <taxon>Thermotogati</taxon>
        <taxon>Synergistota</taxon>
        <taxon>Synergistia</taxon>
        <taxon>Synergistales</taxon>
        <taxon>Aminobacteriaceae</taxon>
        <taxon>Fretibacterium</taxon>
    </lineage>
</organism>
<evidence type="ECO:0000256" key="6">
    <source>
        <dbReference type="ARBA" id="ARBA00022801"/>
    </source>
</evidence>
<dbReference type="Gene3D" id="3.60.20.10">
    <property type="entry name" value="Glutamine Phosphoribosylpyrophosphate, subunit 1, domain 1"/>
    <property type="match status" value="1"/>
</dbReference>
<dbReference type="InterPro" id="IPR023333">
    <property type="entry name" value="Proteasome_suB-type"/>
</dbReference>
<evidence type="ECO:0000256" key="7">
    <source>
        <dbReference type="ARBA" id="ARBA00023053"/>
    </source>
</evidence>
<dbReference type="NCBIfam" id="TIGR03692">
    <property type="entry name" value="ATP_dep_HslV"/>
    <property type="match status" value="1"/>
</dbReference>
<accession>A0AB94IWX8</accession>
<evidence type="ECO:0000313" key="9">
    <source>
        <dbReference type="Proteomes" id="UP000008957"/>
    </source>
</evidence>
<dbReference type="RefSeq" id="WP_015556396.1">
    <property type="nucleotide sequence ID" value="NC_021038.1"/>
</dbReference>
<gene>
    <name evidence="8" type="ORF">SY1_10170</name>
</gene>
<sequence length="180" mass="19192">MITLFTGTTIVCVRDGARVAMAGDGQVTLGSQIIKSGARKVRPLLGGKILTGFAGSTADAMTLLERFENCLEQEKGDLMKGAVKLVREWRMDKALRRLEAMMLAADRSMTLLLSGAGDILEPEGDVASIGSGSGYALAAGRALREATDWSPDRIARRAIELASEICIYTDSVVTLEVLGE</sequence>
<dbReference type="GO" id="GO:0004298">
    <property type="term" value="F:threonine-type endopeptidase activity"/>
    <property type="evidence" value="ECO:0007669"/>
    <property type="project" value="InterPro"/>
</dbReference>
<name>A0AB94IWX8_9BACT</name>
<dbReference type="InterPro" id="IPR022281">
    <property type="entry name" value="ATP-dep_Prtase_HsIV_su"/>
</dbReference>
<dbReference type="Pfam" id="PF00227">
    <property type="entry name" value="Proteasome"/>
    <property type="match status" value="1"/>
</dbReference>
<evidence type="ECO:0000313" key="8">
    <source>
        <dbReference type="EMBL" id="CBL28249.1"/>
    </source>
</evidence>
<dbReference type="SUPFAM" id="SSF56235">
    <property type="entry name" value="N-terminal nucleophile aminohydrolases (Ntn hydrolases)"/>
    <property type="match status" value="1"/>
</dbReference>
<dbReference type="NCBIfam" id="NF003964">
    <property type="entry name" value="PRK05456.1"/>
    <property type="match status" value="1"/>
</dbReference>
<keyword evidence="9" id="KW-1185">Reference proteome</keyword>
<evidence type="ECO:0000256" key="3">
    <source>
        <dbReference type="ARBA" id="ARBA00022490"/>
    </source>
</evidence>